<evidence type="ECO:0000259" key="4">
    <source>
        <dbReference type="Pfam" id="PF26580"/>
    </source>
</evidence>
<proteinExistence type="inferred from homology"/>
<keyword evidence="6" id="KW-1185">Reference proteome</keyword>
<evidence type="ECO:0000256" key="1">
    <source>
        <dbReference type="ARBA" id="ARBA00022729"/>
    </source>
</evidence>
<sequence>MIVKSLVTGMAAAALVGAAAVGTTVASQPAGLTAGTSPAVAPVVRQVPLPQAPAPGLQASLVSTLSGLTAAGSFAGSKGSYIQGGVGRLEAITADRAYSNAVKQGVFPMSFAVADIDDLGDGTATANVTATAATGATAAQPLTFVAGPSPTGWQLSKGSAMALLSSVK</sequence>
<feature type="signal peptide" evidence="3">
    <location>
        <begin position="1"/>
        <end position="19"/>
    </location>
</feature>
<feature type="domain" description="Low molecular weight antigen MTB12-like C-terminal" evidence="4">
    <location>
        <begin position="59"/>
        <end position="166"/>
    </location>
</feature>
<protein>
    <recommendedName>
        <fullName evidence="4">Low molecular weight antigen MTB12-like C-terminal domain-containing protein</fullName>
    </recommendedName>
</protein>
<evidence type="ECO:0000313" key="5">
    <source>
        <dbReference type="EMBL" id="KIU15724.1"/>
    </source>
</evidence>
<evidence type="ECO:0000256" key="3">
    <source>
        <dbReference type="SAM" id="SignalP"/>
    </source>
</evidence>
<gene>
    <name evidence="5" type="ORF">TL10_17720</name>
</gene>
<comment type="similarity">
    <text evidence="2">Belongs to the MTB12 family.</text>
</comment>
<comment type="caution">
    <text evidence="5">The sequence shown here is derived from an EMBL/GenBank/DDBJ whole genome shotgun (WGS) entry which is preliminary data.</text>
</comment>
<dbReference type="OrthoDB" id="4640894at2"/>
<keyword evidence="1 3" id="KW-0732">Signal</keyword>
<dbReference type="STRING" id="280871.TL10_17720"/>
<feature type="chain" id="PRO_5039033326" description="Low molecular weight antigen MTB12-like C-terminal domain-containing protein" evidence="3">
    <location>
        <begin position="20"/>
        <end position="168"/>
    </location>
</feature>
<evidence type="ECO:0000256" key="2">
    <source>
        <dbReference type="ARBA" id="ARBA00093774"/>
    </source>
</evidence>
<dbReference type="EMBL" id="JXST01000024">
    <property type="protein sequence ID" value="KIU15724.1"/>
    <property type="molecule type" value="Genomic_DNA"/>
</dbReference>
<dbReference type="PATRIC" id="fig|280871.6.peg.3667"/>
<dbReference type="InterPro" id="IPR058644">
    <property type="entry name" value="Mtb12-like_C"/>
</dbReference>
<name>A0A0D1JT26_9MYCO</name>
<dbReference type="AlphaFoldDB" id="A0A0D1JT26"/>
<dbReference type="RefSeq" id="WP_043393137.1">
    <property type="nucleotide sequence ID" value="NZ_BAAARC010000002.1"/>
</dbReference>
<organism evidence="5 6">
    <name type="scientific">Mycolicibacterium llatzerense</name>
    <dbReference type="NCBI Taxonomy" id="280871"/>
    <lineage>
        <taxon>Bacteria</taxon>
        <taxon>Bacillati</taxon>
        <taxon>Actinomycetota</taxon>
        <taxon>Actinomycetes</taxon>
        <taxon>Mycobacteriales</taxon>
        <taxon>Mycobacteriaceae</taxon>
        <taxon>Mycolicibacterium</taxon>
    </lineage>
</organism>
<accession>A0A0D1JT26</accession>
<evidence type="ECO:0000313" key="6">
    <source>
        <dbReference type="Proteomes" id="UP000032221"/>
    </source>
</evidence>
<reference evidence="5 6" key="1">
    <citation type="submission" date="2015-01" db="EMBL/GenBank/DDBJ databases">
        <title>Genome sequence of Mycobacterium llatzerense and Mycobacterium immunogenum recovered from brain abscess.</title>
        <authorList>
            <person name="Greninger A.L."/>
            <person name="Langelier C."/>
            <person name="Cunningham G."/>
            <person name="Chiu C.Y."/>
            <person name="Miller S."/>
        </authorList>
    </citation>
    <scope>NUCLEOTIDE SEQUENCE [LARGE SCALE GENOMIC DNA]</scope>
    <source>
        <strain evidence="5 6">CLUC14</strain>
    </source>
</reference>
<dbReference type="Pfam" id="PF26580">
    <property type="entry name" value="Mtb12_C"/>
    <property type="match status" value="1"/>
</dbReference>
<dbReference type="Proteomes" id="UP000032221">
    <property type="component" value="Unassembled WGS sequence"/>
</dbReference>